<dbReference type="GO" id="GO:0007411">
    <property type="term" value="P:axon guidance"/>
    <property type="evidence" value="ECO:0007669"/>
    <property type="project" value="TreeGrafter"/>
</dbReference>
<reference evidence="16" key="1">
    <citation type="submission" date="2025-08" db="UniProtKB">
        <authorList>
            <consortium name="Ensembl"/>
        </authorList>
    </citation>
    <scope>IDENTIFICATION</scope>
</reference>
<feature type="compositionally biased region" description="Low complexity" evidence="12">
    <location>
        <begin position="930"/>
        <end position="941"/>
    </location>
</feature>
<keyword evidence="9" id="KW-1015">Disulfide bond</keyword>
<dbReference type="PANTHER" id="PTHR44170">
    <property type="entry name" value="PROTEIN SIDEKICK"/>
    <property type="match status" value="1"/>
</dbReference>
<dbReference type="FunFam" id="2.60.40.10:FF:002563">
    <property type="entry name" value="Neural cell adhesion molecule L1"/>
    <property type="match status" value="1"/>
</dbReference>
<comment type="similarity">
    <text evidence="2">Belongs to the immunoglobulin superfamily. L1/neurofascin/NgCAM family.</text>
</comment>
<feature type="domain" description="Fibronectin type-III" evidence="15">
    <location>
        <begin position="596"/>
        <end position="690"/>
    </location>
</feature>
<feature type="domain" description="Ig-like" evidence="14">
    <location>
        <begin position="110"/>
        <end position="201"/>
    </location>
</feature>
<evidence type="ECO:0000256" key="10">
    <source>
        <dbReference type="ARBA" id="ARBA00023180"/>
    </source>
</evidence>
<evidence type="ECO:0000256" key="4">
    <source>
        <dbReference type="ARBA" id="ARBA00022692"/>
    </source>
</evidence>
<name>A0A673IK34_9TELE</name>
<evidence type="ECO:0000313" key="16">
    <source>
        <dbReference type="Ensembl" id="ENSSRHP00000037980.1"/>
    </source>
</evidence>
<dbReference type="InterPro" id="IPR036116">
    <property type="entry name" value="FN3_sf"/>
</dbReference>
<dbReference type="GO" id="GO:0098632">
    <property type="term" value="F:cell-cell adhesion mediator activity"/>
    <property type="evidence" value="ECO:0007669"/>
    <property type="project" value="TreeGrafter"/>
</dbReference>
<dbReference type="GO" id="GO:0005886">
    <property type="term" value="C:plasma membrane"/>
    <property type="evidence" value="ECO:0007669"/>
    <property type="project" value="UniProtKB-SubCell"/>
</dbReference>
<organism evidence="16 17">
    <name type="scientific">Sinocyclocheilus rhinocerous</name>
    <dbReference type="NCBI Taxonomy" id="307959"/>
    <lineage>
        <taxon>Eukaryota</taxon>
        <taxon>Metazoa</taxon>
        <taxon>Chordata</taxon>
        <taxon>Craniata</taxon>
        <taxon>Vertebrata</taxon>
        <taxon>Euteleostomi</taxon>
        <taxon>Actinopterygii</taxon>
        <taxon>Neopterygii</taxon>
        <taxon>Teleostei</taxon>
        <taxon>Ostariophysi</taxon>
        <taxon>Cypriniformes</taxon>
        <taxon>Cyprinidae</taxon>
        <taxon>Cyprininae</taxon>
        <taxon>Sinocyclocheilus</taxon>
    </lineage>
</organism>
<keyword evidence="4 13" id="KW-0812">Transmembrane</keyword>
<dbReference type="Pfam" id="PF07679">
    <property type="entry name" value="I-set"/>
    <property type="match status" value="1"/>
</dbReference>
<dbReference type="FunFam" id="2.60.40.10:FF:000005">
    <property type="entry name" value="Neuronal cell adhesion molecule"/>
    <property type="match status" value="1"/>
</dbReference>
<dbReference type="FunFam" id="2.60.40.10:FF:000367">
    <property type="entry name" value="Neural cell adhesion molecule L1-like protein"/>
    <property type="match status" value="1"/>
</dbReference>
<dbReference type="Pfam" id="PF13927">
    <property type="entry name" value="Ig_3"/>
    <property type="match status" value="2"/>
</dbReference>
<accession>A0A673IK34</accession>
<dbReference type="PANTHER" id="PTHR44170:SF36">
    <property type="entry name" value="L1 CELL ADHESION MOLECULE"/>
    <property type="match status" value="1"/>
</dbReference>
<keyword evidence="17" id="KW-1185">Reference proteome</keyword>
<dbReference type="Ensembl" id="ENSSRHT00000039070.1">
    <property type="protein sequence ID" value="ENSSRHP00000037980.1"/>
    <property type="gene ID" value="ENSSRHG00000019366.1"/>
</dbReference>
<dbReference type="SUPFAM" id="SSF48726">
    <property type="entry name" value="Immunoglobulin"/>
    <property type="match status" value="4"/>
</dbReference>
<dbReference type="InterPro" id="IPR026966">
    <property type="entry name" value="Neurofascin/L1/NrCAM_C"/>
</dbReference>
<dbReference type="GO" id="GO:0007420">
    <property type="term" value="P:brain development"/>
    <property type="evidence" value="ECO:0007669"/>
    <property type="project" value="TreeGrafter"/>
</dbReference>
<dbReference type="InterPro" id="IPR013783">
    <property type="entry name" value="Ig-like_fold"/>
</dbReference>
<reference evidence="16" key="2">
    <citation type="submission" date="2025-09" db="UniProtKB">
        <authorList>
            <consortium name="Ensembl"/>
        </authorList>
    </citation>
    <scope>IDENTIFICATION</scope>
</reference>
<dbReference type="SMART" id="SM00060">
    <property type="entry name" value="FN3"/>
    <property type="match status" value="3"/>
</dbReference>
<feature type="transmembrane region" description="Helical" evidence="13">
    <location>
        <begin position="824"/>
        <end position="845"/>
    </location>
</feature>
<protein>
    <submittedName>
        <fullName evidence="16">Neural cell adhesion molecule L1.1-like</fullName>
    </submittedName>
</protein>
<dbReference type="PROSITE" id="PS50853">
    <property type="entry name" value="FN3"/>
    <property type="match status" value="3"/>
</dbReference>
<dbReference type="InterPro" id="IPR007110">
    <property type="entry name" value="Ig-like_dom"/>
</dbReference>
<evidence type="ECO:0000256" key="6">
    <source>
        <dbReference type="ARBA" id="ARBA00022889"/>
    </source>
</evidence>
<keyword evidence="5" id="KW-0677">Repeat</keyword>
<keyword evidence="7 13" id="KW-1133">Transmembrane helix</keyword>
<dbReference type="Proteomes" id="UP000472270">
    <property type="component" value="Unassembled WGS sequence"/>
</dbReference>
<feature type="region of interest" description="Disordered" evidence="12">
    <location>
        <begin position="855"/>
        <end position="879"/>
    </location>
</feature>
<feature type="domain" description="Fibronectin type-III" evidence="15">
    <location>
        <begin position="495"/>
        <end position="591"/>
    </location>
</feature>
<evidence type="ECO:0000256" key="7">
    <source>
        <dbReference type="ARBA" id="ARBA00022989"/>
    </source>
</evidence>
<feature type="domain" description="Ig-like" evidence="14">
    <location>
        <begin position="402"/>
        <end position="488"/>
    </location>
</feature>
<dbReference type="SMART" id="SM00408">
    <property type="entry name" value="IGc2"/>
    <property type="match status" value="4"/>
</dbReference>
<evidence type="ECO:0000259" key="14">
    <source>
        <dbReference type="PROSITE" id="PS50835"/>
    </source>
</evidence>
<evidence type="ECO:0000259" key="15">
    <source>
        <dbReference type="PROSITE" id="PS50853"/>
    </source>
</evidence>
<evidence type="ECO:0000256" key="8">
    <source>
        <dbReference type="ARBA" id="ARBA00023136"/>
    </source>
</evidence>
<evidence type="ECO:0000256" key="3">
    <source>
        <dbReference type="ARBA" id="ARBA00022475"/>
    </source>
</evidence>
<dbReference type="Gene3D" id="2.60.40.10">
    <property type="entry name" value="Immunoglobulins"/>
    <property type="match status" value="8"/>
</dbReference>
<keyword evidence="8 13" id="KW-0472">Membrane</keyword>
<keyword evidence="11" id="KW-0393">Immunoglobulin domain</keyword>
<dbReference type="InterPro" id="IPR003961">
    <property type="entry name" value="FN3_dom"/>
</dbReference>
<evidence type="ECO:0000256" key="13">
    <source>
        <dbReference type="SAM" id="Phobius"/>
    </source>
</evidence>
<dbReference type="Pfam" id="PF00041">
    <property type="entry name" value="fn3"/>
    <property type="match status" value="2"/>
</dbReference>
<dbReference type="Pfam" id="PF13882">
    <property type="entry name" value="Bravo_FIGEY"/>
    <property type="match status" value="1"/>
</dbReference>
<evidence type="ECO:0000256" key="1">
    <source>
        <dbReference type="ARBA" id="ARBA00004251"/>
    </source>
</evidence>
<dbReference type="FunFam" id="2.60.40.10:FF:000057">
    <property type="entry name" value="neural cell adhesion molecule L1"/>
    <property type="match status" value="1"/>
</dbReference>
<dbReference type="InterPro" id="IPR003599">
    <property type="entry name" value="Ig_sub"/>
</dbReference>
<evidence type="ECO:0000256" key="2">
    <source>
        <dbReference type="ARBA" id="ARBA00008588"/>
    </source>
</evidence>
<feature type="domain" description="Fibronectin type-III" evidence="15">
    <location>
        <begin position="695"/>
        <end position="813"/>
    </location>
</feature>
<comment type="subcellular location">
    <subcellularLocation>
        <location evidence="1">Cell membrane</location>
        <topology evidence="1">Single-pass type I membrane protein</topology>
    </subcellularLocation>
</comment>
<feature type="domain" description="Ig-like" evidence="14">
    <location>
        <begin position="216"/>
        <end position="304"/>
    </location>
</feature>
<evidence type="ECO:0000256" key="9">
    <source>
        <dbReference type="ARBA" id="ARBA00023157"/>
    </source>
</evidence>
<dbReference type="PROSITE" id="PS50835">
    <property type="entry name" value="IG_LIKE"/>
    <property type="match status" value="5"/>
</dbReference>
<dbReference type="FunFam" id="2.60.40.10:FF:000078">
    <property type="entry name" value="Neuronal cell adhesion molecule"/>
    <property type="match status" value="1"/>
</dbReference>
<feature type="region of interest" description="Disordered" evidence="12">
    <location>
        <begin position="575"/>
        <end position="604"/>
    </location>
</feature>
<keyword evidence="3" id="KW-1003">Cell membrane</keyword>
<dbReference type="CDD" id="cd05867">
    <property type="entry name" value="Ig4_L1-CAM_like"/>
    <property type="match status" value="1"/>
</dbReference>
<keyword evidence="6" id="KW-0130">Cell adhesion</keyword>
<evidence type="ECO:0000256" key="11">
    <source>
        <dbReference type="ARBA" id="ARBA00023319"/>
    </source>
</evidence>
<gene>
    <name evidence="16" type="primary">l1camb</name>
</gene>
<evidence type="ECO:0000256" key="5">
    <source>
        <dbReference type="ARBA" id="ARBA00022737"/>
    </source>
</evidence>
<dbReference type="AlphaFoldDB" id="A0A673IK34"/>
<proteinExistence type="inferred from homology"/>
<dbReference type="InterPro" id="IPR013098">
    <property type="entry name" value="Ig_I-set"/>
</dbReference>
<dbReference type="InterPro" id="IPR036179">
    <property type="entry name" value="Ig-like_dom_sf"/>
</dbReference>
<dbReference type="SUPFAM" id="SSF49265">
    <property type="entry name" value="Fibronectin type III"/>
    <property type="match status" value="2"/>
</dbReference>
<feature type="transmembrane region" description="Helical" evidence="13">
    <location>
        <begin position="735"/>
        <end position="759"/>
    </location>
</feature>
<sequence>MVSHDCFVYPATIFSPVKQAPKITAQPVSHTAFSLDDVNLACEATGDPVPSFRWVKDGEEFRRELFESGTLTADDKEDLRSYQGSYRCYVANELGTAVSDLVHLITEPIPTLAKEKRQKRRSFEEGESTVLYCNPPKSSVTPKIHWMDMQLRHIPLNERVTTSLDGNLYFANLLDSDSREDYTCNAYYINASVILPKEPISISVTPSNSVVKNRRPQLQRPAGSHSSYLALRGQTLTLECIPEGLPTPEVRWERMDSPLSPARVRMLNYEHWLQIESVSEGDDGEYTCTAQNSQGSVKHHYAITVEAAPYWTRRPEDQLYAPGETVRLDCQAEGIPTPNITWSINGVPIAGTDSDARRHVSSGTLILTDVQYSDTAVYQCEATNKHGNILVNTQVHVVELPPQILTADGLVYKATEGQAVLLRCRTFERHCPAVDLLVFIACDFNGCRYTEYADGSLKITDVQMEDTGSYSCEISTKLDSVSATGSITVQDKPGSPHSLELSERKERRVTLSWMPGAENNSPVSEYVIEKKEEQNPEKGRWEEFRRVLQDIRHLEIHLQPYSTYHFRVRAVNGIGMSEPSPPSDSYSTPAAKPDMNPENVTTVSTDSDSMVITWQELEQRQFNGPGFKYKIYWRQASGRSPHWKESSASNPPFIVNGTGTFIPFEIKVQAVNELGAGPEPDADIGYSGEDLPLEAPSEVSVTELNKTAVLVRWSPVSMESVRGHLLGYKVHKPSFIVSALVLFILMGFCSVLCLAVPGISSAQLMESINLPLVDEFTLKGLNPRIQYHFKLRALTTAGDGEPIEMEGATLLDGGETAHFATQGWFIGLISAMVLLLLVLLILCYIKKSKGGKYSVKDKEEDQVDGARTMKDGEFGEYNDNEKCSISQQSVCESKRSSNDSLADYGDSVDIQFNEDGSFIGQYSGRKDPNSHGTHGSSGTTSPVNPNMPPPSISFPTSVTGFLGPN</sequence>
<keyword evidence="10" id="KW-0325">Glycoprotein</keyword>
<evidence type="ECO:0000313" key="17">
    <source>
        <dbReference type="Proteomes" id="UP000472270"/>
    </source>
</evidence>
<evidence type="ECO:0000256" key="12">
    <source>
        <dbReference type="SAM" id="MobiDB-lite"/>
    </source>
</evidence>
<feature type="domain" description="Ig-like" evidence="14">
    <location>
        <begin position="21"/>
        <end position="99"/>
    </location>
</feature>
<dbReference type="InterPro" id="IPR003598">
    <property type="entry name" value="Ig_sub2"/>
</dbReference>
<feature type="domain" description="Ig-like" evidence="14">
    <location>
        <begin position="309"/>
        <end position="396"/>
    </location>
</feature>
<dbReference type="CDD" id="cd00063">
    <property type="entry name" value="FN3"/>
    <property type="match status" value="3"/>
</dbReference>
<dbReference type="SMART" id="SM00409">
    <property type="entry name" value="IG"/>
    <property type="match status" value="5"/>
</dbReference>
<dbReference type="GO" id="GO:0030424">
    <property type="term" value="C:axon"/>
    <property type="evidence" value="ECO:0007669"/>
    <property type="project" value="TreeGrafter"/>
</dbReference>
<feature type="region of interest" description="Disordered" evidence="12">
    <location>
        <begin position="921"/>
        <end position="965"/>
    </location>
</feature>